<protein>
    <submittedName>
        <fullName evidence="1">SFRICE_038047</fullName>
    </submittedName>
</protein>
<gene>
    <name evidence="1" type="ORF">SFRICE_038047</name>
</gene>
<evidence type="ECO:0000313" key="1">
    <source>
        <dbReference type="EMBL" id="SOQ47973.1"/>
    </source>
</evidence>
<name>A0A2H1W4L9_SPOFR</name>
<dbReference type="EMBL" id="ODYU01006278">
    <property type="protein sequence ID" value="SOQ47973.1"/>
    <property type="molecule type" value="Genomic_DNA"/>
</dbReference>
<reference evidence="1" key="1">
    <citation type="submission" date="2016-07" db="EMBL/GenBank/DDBJ databases">
        <authorList>
            <person name="Bretaudeau A."/>
        </authorList>
    </citation>
    <scope>NUCLEOTIDE SEQUENCE</scope>
    <source>
        <strain evidence="1">Rice</strain>
        <tissue evidence="1">Whole body</tissue>
    </source>
</reference>
<dbReference type="AlphaFoldDB" id="A0A2H1W4L9"/>
<proteinExistence type="predicted"/>
<organism evidence="1">
    <name type="scientific">Spodoptera frugiperda</name>
    <name type="common">Fall armyworm</name>
    <dbReference type="NCBI Taxonomy" id="7108"/>
    <lineage>
        <taxon>Eukaryota</taxon>
        <taxon>Metazoa</taxon>
        <taxon>Ecdysozoa</taxon>
        <taxon>Arthropoda</taxon>
        <taxon>Hexapoda</taxon>
        <taxon>Insecta</taxon>
        <taxon>Pterygota</taxon>
        <taxon>Neoptera</taxon>
        <taxon>Endopterygota</taxon>
        <taxon>Lepidoptera</taxon>
        <taxon>Glossata</taxon>
        <taxon>Ditrysia</taxon>
        <taxon>Noctuoidea</taxon>
        <taxon>Noctuidae</taxon>
        <taxon>Amphipyrinae</taxon>
        <taxon>Spodoptera</taxon>
    </lineage>
</organism>
<sequence>MLSAYSRNSLMRNSTSFQAMLEAHIYEQHSATHDAAIVALLKLVEFLVKQLRQVITRFHYTYSLLSKTQPAMNLQKKKLPLNIVLNTFFKAQPWAGDTSIITPRYILDGTMKKRNTSAEPPIPSPTST</sequence>
<accession>A0A2H1W4L9</accession>